<keyword evidence="1" id="KW-0812">Transmembrane</keyword>
<evidence type="ECO:0000313" key="2">
    <source>
        <dbReference type="EMBL" id="NZD61320.1"/>
    </source>
</evidence>
<dbReference type="Pfam" id="PF04403">
    <property type="entry name" value="PqiA"/>
    <property type="match status" value="1"/>
</dbReference>
<dbReference type="RefSeq" id="WP_180694344.1">
    <property type="nucleotide sequence ID" value="NZ_JACCPJ010000002.1"/>
</dbReference>
<proteinExistence type="predicted"/>
<keyword evidence="1" id="KW-0472">Membrane</keyword>
<dbReference type="InterPro" id="IPR007498">
    <property type="entry name" value="PqiA-like"/>
</dbReference>
<name>A0A7Z0UC15_9HYPH</name>
<dbReference type="EMBL" id="JACCPJ010000002">
    <property type="protein sequence ID" value="NZD61320.1"/>
    <property type="molecule type" value="Genomic_DNA"/>
</dbReference>
<dbReference type="AlphaFoldDB" id="A0A7Z0UC15"/>
<reference evidence="2 3" key="1">
    <citation type="submission" date="2020-07" db="EMBL/GenBank/DDBJ databases">
        <authorList>
            <person name="Sun Q."/>
        </authorList>
    </citation>
    <scope>NUCLEOTIDE SEQUENCE [LARGE SCALE GENOMIC DNA]</scope>
    <source>
        <strain evidence="2 3">WYCCWR 11290</strain>
    </source>
</reference>
<evidence type="ECO:0000313" key="3">
    <source>
        <dbReference type="Proteomes" id="UP000532162"/>
    </source>
</evidence>
<gene>
    <name evidence="2" type="ORF">HX900_09345</name>
</gene>
<keyword evidence="1" id="KW-1133">Transmembrane helix</keyword>
<feature type="transmembrane region" description="Helical" evidence="1">
    <location>
        <begin position="80"/>
        <end position="97"/>
    </location>
</feature>
<protein>
    <submittedName>
        <fullName evidence="2">Paraquat-inducible protein A</fullName>
    </submittedName>
</protein>
<evidence type="ECO:0000256" key="1">
    <source>
        <dbReference type="SAM" id="Phobius"/>
    </source>
</evidence>
<accession>A0A7Z0UC15</accession>
<comment type="caution">
    <text evidence="2">The sequence shown here is derived from an EMBL/GenBank/DDBJ whole genome shotgun (WGS) entry which is preliminary data.</text>
</comment>
<sequence>MPSRGGTTGRRQSVHAKCRIDKRFRAMSALSMARPVLLVAAPFFLALGLVLPLVHFETFYFFDTTPSLIEIIVSLWQGGDGLLAAIVALVSILLPFLKMIGIAVEAMGITAEATAAGGGAGSLFYRRVVPHLSKWSMMDVLLVAIVIAAAKTTGLADAFTQPGLWCYAASSMISGLLHSLMGDASGPKKMSSMLGCDQ</sequence>
<dbReference type="Proteomes" id="UP000532162">
    <property type="component" value="Unassembled WGS sequence"/>
</dbReference>
<organism evidence="2 3">
    <name type="scientific">Rhizobium changzhiense</name>
    <dbReference type="NCBI Taxonomy" id="2692317"/>
    <lineage>
        <taxon>Bacteria</taxon>
        <taxon>Pseudomonadati</taxon>
        <taxon>Pseudomonadota</taxon>
        <taxon>Alphaproteobacteria</taxon>
        <taxon>Hyphomicrobiales</taxon>
        <taxon>Rhizobiaceae</taxon>
        <taxon>Rhizobium/Agrobacterium group</taxon>
        <taxon>Rhizobium</taxon>
    </lineage>
</organism>